<dbReference type="FunCoup" id="E0VJ91">
    <property type="interactions" value="777"/>
</dbReference>
<dbReference type="KEGG" id="phu:Phum_PHUM240610"/>
<dbReference type="InterPro" id="IPR011990">
    <property type="entry name" value="TPR-like_helical_dom_sf"/>
</dbReference>
<dbReference type="OrthoDB" id="199930at2759"/>
<evidence type="ECO:0000313" key="15">
    <source>
        <dbReference type="Proteomes" id="UP000009046"/>
    </source>
</evidence>
<evidence type="ECO:0000256" key="4">
    <source>
        <dbReference type="ARBA" id="ARBA00020768"/>
    </source>
</evidence>
<dbReference type="EMBL" id="AAZO01002790">
    <property type="status" value="NOT_ANNOTATED_CDS"/>
    <property type="molecule type" value="Genomic_DNA"/>
</dbReference>
<dbReference type="InterPro" id="IPR011989">
    <property type="entry name" value="ARM-like"/>
</dbReference>
<gene>
    <name evidence="14" type="primary">8230719</name>
    <name evidence="13" type="ORF">Phum_PHUM240610</name>
</gene>
<keyword evidence="15" id="KW-1185">Reference proteome</keyword>
<evidence type="ECO:0000313" key="13">
    <source>
        <dbReference type="EMBL" id="EEB13447.1"/>
    </source>
</evidence>
<dbReference type="CTD" id="8230719"/>
<dbReference type="PANTHER" id="PTHR45994:SF1">
    <property type="entry name" value="FI21225P1"/>
    <property type="match status" value="1"/>
</dbReference>
<dbReference type="GO" id="GO:0031672">
    <property type="term" value="C:A band"/>
    <property type="evidence" value="ECO:0007669"/>
    <property type="project" value="UniProtKB-SubCell"/>
</dbReference>
<name>E0VJ91_PEDHC</name>
<sequence length="944" mass="105707">MNSCSDNKKLLSAVDFKEEGNLQFKNNNFEAAVKLYGNAIECTREESAEKAVYYKNRAAAHIKLKNYELAVKDADAALEILPKDPKALFRRCQALEYLERYEEAYRDARAVLECEPTNKAIQPVLERLHKIVQKRQYENNLTSNKVHKMFELINNSEVVGEKRETAFNNLLTLAREKTGGQIIWNEFSKLVNLLKSEKNESIEVTIIRIISELCKVDVFKVKKLIMQDLGINWFIDLLNSKNAEKVSAGQYCIQTILNTLSGLDNKIDSKPNEELCKENMKEIDEVLTALVNSTTSCTLSGLARDAILELITRNVHYTAINWAERLVEIGGVQRILKVSSHLQEFKYESAMEITNNTKNIASVCLSRIYENMYYDKARQSYLNSVEEFIKEQWLSPDLDDKVCAISAITALLLGPVDVGNTIIAKEGKIEMILAMAASENVLHQRVACECIIAAASKKDKVSTIVSQGVSILKKLYNSNDDGIKVRALVGLCKLGASGGSDASIRPLEEGVTKKLAEACRRYLIDNSKNIDSRRWAAEGLSYLTLDAEVKEILIEDKRALQALLELAKSGEQMVVYGVVTTFVNLVNAYEKQEILPEMVELAKFAKHHIPQEHEFDDPDFVTKRVEILAKEGITPALVALAKTDSDNSKELISRVFNAICGQQDLRGLVVQQGGAKALLPLSLKGTQNGKKQASQALARIGISINPEVAFPGQRMLEVIRPLLNLLHPDCSALENFEALMALCNLASVSSSVRQRILKENGLHKIEAYMFEDHVLLRRASTQVITNLIVEESIIENYEGENDKTKYLFLLCFEEDLETVEAASGALAMLTSVSKICCKKLFNVTNWLEIFQYLLSNQNSAIQHRGLAIVMNIFKHDIELAKKLIETNVMDVLMALTKLNDTKIKDLANEALKMAEELKLIKKIDNSDNLAQSSAADDPDMPDLE</sequence>
<dbReference type="Proteomes" id="UP000009046">
    <property type="component" value="Unassembled WGS sequence"/>
</dbReference>
<keyword evidence="6" id="KW-0963">Cytoplasm</keyword>
<evidence type="ECO:0000256" key="1">
    <source>
        <dbReference type="ARBA" id="ARBA00004161"/>
    </source>
</evidence>
<dbReference type="STRING" id="121224.E0VJ91"/>
<evidence type="ECO:0000313" key="14">
    <source>
        <dbReference type="EnsemblMetazoa" id="PHUM240610-PA"/>
    </source>
</evidence>
<accession>E0VJ91</accession>
<reference evidence="13" key="1">
    <citation type="submission" date="2007-04" db="EMBL/GenBank/DDBJ databases">
        <title>Annotation of Pediculus humanus corporis strain USDA.</title>
        <authorList>
            <person name="Kirkness E."/>
            <person name="Hannick L."/>
            <person name="Hass B."/>
            <person name="Bruggner R."/>
            <person name="Lawson D."/>
            <person name="Bidwell S."/>
            <person name="Joardar V."/>
            <person name="Caler E."/>
            <person name="Walenz B."/>
            <person name="Inman J."/>
            <person name="Schobel S."/>
            <person name="Galinsky K."/>
            <person name="Amedeo P."/>
            <person name="Strausberg R."/>
        </authorList>
    </citation>
    <scope>NUCLEOTIDE SEQUENCE</scope>
    <source>
        <strain evidence="13">USDA</strain>
    </source>
</reference>
<dbReference type="PROSITE" id="PS50005">
    <property type="entry name" value="TPR"/>
    <property type="match status" value="1"/>
</dbReference>
<reference evidence="13" key="2">
    <citation type="submission" date="2007-04" db="EMBL/GenBank/DDBJ databases">
        <title>The genome of the human body louse.</title>
        <authorList>
            <consortium name="The Human Body Louse Genome Consortium"/>
            <person name="Kirkness E."/>
            <person name="Walenz B."/>
            <person name="Hass B."/>
            <person name="Bruggner R."/>
            <person name="Strausberg R."/>
        </authorList>
    </citation>
    <scope>NUCLEOTIDE SEQUENCE</scope>
    <source>
        <strain evidence="13">USDA</strain>
    </source>
</reference>
<evidence type="ECO:0000256" key="3">
    <source>
        <dbReference type="ARBA" id="ARBA00004556"/>
    </source>
</evidence>
<dbReference type="Gene3D" id="1.25.10.10">
    <property type="entry name" value="Leucine-rich Repeat Variant"/>
    <property type="match status" value="2"/>
</dbReference>
<feature type="repeat" description="TPR" evidence="11">
    <location>
        <begin position="51"/>
        <end position="84"/>
    </location>
</feature>
<dbReference type="OMA" id="LDQKHED"/>
<evidence type="ECO:0000256" key="5">
    <source>
        <dbReference type="ARBA" id="ARBA00022473"/>
    </source>
</evidence>
<evidence type="ECO:0000259" key="12">
    <source>
        <dbReference type="Pfam" id="PF11701"/>
    </source>
</evidence>
<dbReference type="InterPro" id="IPR016024">
    <property type="entry name" value="ARM-type_fold"/>
</dbReference>
<dbReference type="InParanoid" id="E0VJ91"/>
<evidence type="ECO:0000256" key="8">
    <source>
        <dbReference type="ARBA" id="ARBA00022782"/>
    </source>
</evidence>
<keyword evidence="7" id="KW-0517">Myogenesis</keyword>
<comment type="subcellular location">
    <subcellularLocation>
        <location evidence="1">Cytoplasm</location>
        <location evidence="1">Myofibril</location>
        <location evidence="1">Sarcomere</location>
        <location evidence="1">A band</location>
    </subcellularLocation>
    <subcellularLocation>
        <location evidence="2">Cytoplasm</location>
        <location evidence="2">Myofibril</location>
        <location evidence="2">Sarcomere</location>
        <location evidence="2">Z line</location>
    </subcellularLocation>
    <subcellularLocation>
        <location evidence="3">Cytoplasm</location>
        <location evidence="3">Perinuclear region</location>
    </subcellularLocation>
</comment>
<feature type="domain" description="UNC-45/Cro1/She4 central" evidence="12">
    <location>
        <begin position="308"/>
        <end position="494"/>
    </location>
</feature>
<evidence type="ECO:0000256" key="11">
    <source>
        <dbReference type="PROSITE-ProRule" id="PRU00339"/>
    </source>
</evidence>
<dbReference type="GO" id="GO:0007517">
    <property type="term" value="P:muscle organ development"/>
    <property type="evidence" value="ECO:0007669"/>
    <property type="project" value="UniProtKB-KW"/>
</dbReference>
<keyword evidence="9 11" id="KW-0802">TPR repeat</keyword>
<dbReference type="VEuPathDB" id="VectorBase:PHUM240610"/>
<reference evidence="14" key="3">
    <citation type="submission" date="2020-05" db="UniProtKB">
        <authorList>
            <consortium name="EnsemblMetazoa"/>
        </authorList>
    </citation>
    <scope>IDENTIFICATION</scope>
    <source>
        <strain evidence="14">USDA</strain>
    </source>
</reference>
<dbReference type="SUPFAM" id="SSF48452">
    <property type="entry name" value="TPR-like"/>
    <property type="match status" value="1"/>
</dbReference>
<dbReference type="EnsemblMetazoa" id="PHUM240610-RA">
    <property type="protein sequence ID" value="PHUM240610-PA"/>
    <property type="gene ID" value="PHUM240610"/>
</dbReference>
<dbReference type="Gene3D" id="1.25.40.10">
    <property type="entry name" value="Tetratricopeptide repeat domain"/>
    <property type="match status" value="1"/>
</dbReference>
<dbReference type="RefSeq" id="XP_002426185.1">
    <property type="nucleotide sequence ID" value="XM_002426140.1"/>
</dbReference>
<dbReference type="SMART" id="SM00185">
    <property type="entry name" value="ARM"/>
    <property type="match status" value="4"/>
</dbReference>
<dbReference type="InterPro" id="IPR019734">
    <property type="entry name" value="TPR_rpt"/>
</dbReference>
<dbReference type="GeneID" id="8230719"/>
<keyword evidence="5" id="KW-0217">Developmental protein</keyword>
<dbReference type="PANTHER" id="PTHR45994">
    <property type="entry name" value="FI21225P1"/>
    <property type="match status" value="1"/>
</dbReference>
<dbReference type="InterPro" id="IPR000225">
    <property type="entry name" value="Armadillo"/>
</dbReference>
<organism>
    <name type="scientific">Pediculus humanus subsp. corporis</name>
    <name type="common">Body louse</name>
    <dbReference type="NCBI Taxonomy" id="121224"/>
    <lineage>
        <taxon>Eukaryota</taxon>
        <taxon>Metazoa</taxon>
        <taxon>Ecdysozoa</taxon>
        <taxon>Arthropoda</taxon>
        <taxon>Hexapoda</taxon>
        <taxon>Insecta</taxon>
        <taxon>Pterygota</taxon>
        <taxon>Neoptera</taxon>
        <taxon>Paraneoptera</taxon>
        <taxon>Psocodea</taxon>
        <taxon>Troctomorpha</taxon>
        <taxon>Phthiraptera</taxon>
        <taxon>Anoplura</taxon>
        <taxon>Pediculidae</taxon>
        <taxon>Pediculus</taxon>
    </lineage>
</organism>
<dbReference type="GO" id="GO:0048471">
    <property type="term" value="C:perinuclear region of cytoplasm"/>
    <property type="evidence" value="ECO:0007669"/>
    <property type="project" value="UniProtKB-SubCell"/>
</dbReference>
<dbReference type="SUPFAM" id="SSF48371">
    <property type="entry name" value="ARM repeat"/>
    <property type="match status" value="2"/>
</dbReference>
<dbReference type="GO" id="GO:0030018">
    <property type="term" value="C:Z disc"/>
    <property type="evidence" value="ECO:0007669"/>
    <property type="project" value="UniProtKB-SubCell"/>
</dbReference>
<evidence type="ECO:0000256" key="10">
    <source>
        <dbReference type="ARBA" id="ARBA00023186"/>
    </source>
</evidence>
<keyword evidence="13" id="KW-0346">Stress response</keyword>
<dbReference type="FunFam" id="1.25.10.10:FF:000043">
    <property type="entry name" value="Unc-45 myosin chaperone B"/>
    <property type="match status" value="1"/>
</dbReference>
<dbReference type="HOGENOM" id="CLU_007331_0_0_1"/>
<evidence type="ECO:0000256" key="2">
    <source>
        <dbReference type="ARBA" id="ARBA00004216"/>
    </source>
</evidence>
<keyword evidence="8" id="KW-0221">Differentiation</keyword>
<evidence type="ECO:0000256" key="6">
    <source>
        <dbReference type="ARBA" id="ARBA00022490"/>
    </source>
</evidence>
<dbReference type="eggNOG" id="KOG4151">
    <property type="taxonomic scope" value="Eukaryota"/>
</dbReference>
<dbReference type="EMBL" id="DS235221">
    <property type="protein sequence ID" value="EEB13447.1"/>
    <property type="molecule type" value="Genomic_DNA"/>
</dbReference>
<protein>
    <recommendedName>
        <fullName evidence="4">Protein unc-45 homolog B</fullName>
    </recommendedName>
</protein>
<dbReference type="GO" id="GO:0051879">
    <property type="term" value="F:Hsp90 protein binding"/>
    <property type="evidence" value="ECO:0007669"/>
    <property type="project" value="TreeGrafter"/>
</dbReference>
<dbReference type="SMART" id="SM00028">
    <property type="entry name" value="TPR"/>
    <property type="match status" value="3"/>
</dbReference>
<evidence type="ECO:0000256" key="7">
    <source>
        <dbReference type="ARBA" id="ARBA00022541"/>
    </source>
</evidence>
<dbReference type="GO" id="GO:0030154">
    <property type="term" value="P:cell differentiation"/>
    <property type="evidence" value="ECO:0007669"/>
    <property type="project" value="UniProtKB-KW"/>
</dbReference>
<proteinExistence type="predicted"/>
<dbReference type="Pfam" id="PF11701">
    <property type="entry name" value="UNC45-central"/>
    <property type="match status" value="1"/>
</dbReference>
<keyword evidence="10" id="KW-0143">Chaperone</keyword>
<evidence type="ECO:0000256" key="9">
    <source>
        <dbReference type="ARBA" id="ARBA00022803"/>
    </source>
</evidence>
<dbReference type="AlphaFoldDB" id="E0VJ91"/>
<dbReference type="InterPro" id="IPR024660">
    <property type="entry name" value="UCS_central_dom"/>
</dbReference>